<dbReference type="Gene3D" id="2.60.40.1080">
    <property type="match status" value="3"/>
</dbReference>
<evidence type="ECO:0000256" key="1">
    <source>
        <dbReference type="SAM" id="SignalP"/>
    </source>
</evidence>
<protein>
    <submittedName>
        <fullName evidence="3">DUF4979 domain-containing protein</fullName>
    </submittedName>
</protein>
<dbReference type="Pfam" id="PF16351">
    <property type="entry name" value="DUF4979"/>
    <property type="match status" value="1"/>
</dbReference>
<accession>A0A4Q1DCY5</accession>
<evidence type="ECO:0000313" key="4">
    <source>
        <dbReference type="Proteomes" id="UP000290545"/>
    </source>
</evidence>
<feature type="domain" description="BIG2" evidence="2">
    <location>
        <begin position="48"/>
        <end position="125"/>
    </location>
</feature>
<name>A0A4Q1DCY5_9BACT</name>
<proteinExistence type="predicted"/>
<dbReference type="AlphaFoldDB" id="A0A4Q1DCY5"/>
<evidence type="ECO:0000313" key="3">
    <source>
        <dbReference type="EMBL" id="RXK86838.1"/>
    </source>
</evidence>
<sequence>MHMKKNKFLACHKIVAAVLPALLLVTLVSLNACKKQDTAAPAVEKTMAASIAIITTDTLPVLLGKDTTLTVRLLPDSITNAVLLWKSSDSSVAKVSQQGTVHPLTTGIATISATTTDGSWRTAAIVVEVIDKITYMSGLTLTAPATSLYEGDTLAIKATINPSNTTYKTLQWSSSNETIAKVSSTGVVTGLSEGNVTVTVKAIDGSGVAKSMALEVKEVVLATSVDITSVVSETMAVGQILKLEYNVLPANATLGKLKWSSDNPNVVSVSSAGIITGLAGGSARITLKAEGVANVTDFIDVSVEEGKLNDVFTGTTTPWKTPTANATGIIQNDKFVVSMAPGAKYRGDFQRTGGAALHAGKFPIIAFKFNRPAGTGNIIFDTNNGSFLNGNNKLTTVTGKDGIQVHYADLSAGTFGASAIKLSAASVTNLTTFQLKIADFVLSATDIANGGYIYQVYWVKSFPSLAALNEYINR</sequence>
<gene>
    <name evidence="3" type="ORF">ESB13_08595</name>
</gene>
<dbReference type="Pfam" id="PF02368">
    <property type="entry name" value="Big_2"/>
    <property type="match status" value="3"/>
</dbReference>
<keyword evidence="4" id="KW-1185">Reference proteome</keyword>
<dbReference type="SUPFAM" id="SSF49373">
    <property type="entry name" value="Invasin/intimin cell-adhesion fragments"/>
    <property type="match status" value="3"/>
</dbReference>
<dbReference type="InterPro" id="IPR003343">
    <property type="entry name" value="Big_2"/>
</dbReference>
<reference evidence="3 4" key="1">
    <citation type="submission" date="2019-01" db="EMBL/GenBank/DDBJ databases">
        <title>Filimonas sp. strain TTM-71.</title>
        <authorList>
            <person name="Chen W.-M."/>
        </authorList>
    </citation>
    <scope>NUCLEOTIDE SEQUENCE [LARGE SCALE GENOMIC DNA]</scope>
    <source>
        <strain evidence="3 4">TTM-71</strain>
    </source>
</reference>
<dbReference type="OrthoDB" id="222550at2"/>
<dbReference type="SMART" id="SM00635">
    <property type="entry name" value="BID_2"/>
    <property type="match status" value="3"/>
</dbReference>
<feature type="chain" id="PRO_5020676758" evidence="1">
    <location>
        <begin position="32"/>
        <end position="474"/>
    </location>
</feature>
<dbReference type="EMBL" id="SDHZ01000001">
    <property type="protein sequence ID" value="RXK86838.1"/>
    <property type="molecule type" value="Genomic_DNA"/>
</dbReference>
<feature type="domain" description="BIG2" evidence="2">
    <location>
        <begin position="221"/>
        <end position="299"/>
    </location>
</feature>
<organism evidence="3 4">
    <name type="scientific">Filimonas effusa</name>
    <dbReference type="NCBI Taxonomy" id="2508721"/>
    <lineage>
        <taxon>Bacteria</taxon>
        <taxon>Pseudomonadati</taxon>
        <taxon>Bacteroidota</taxon>
        <taxon>Chitinophagia</taxon>
        <taxon>Chitinophagales</taxon>
        <taxon>Chitinophagaceae</taxon>
        <taxon>Filimonas</taxon>
    </lineage>
</organism>
<keyword evidence="1" id="KW-0732">Signal</keyword>
<evidence type="ECO:0000259" key="2">
    <source>
        <dbReference type="SMART" id="SM00635"/>
    </source>
</evidence>
<dbReference type="InterPro" id="IPR008964">
    <property type="entry name" value="Invasin/intimin_cell_adhesion"/>
</dbReference>
<dbReference type="InterPro" id="IPR032502">
    <property type="entry name" value="DUF4979"/>
</dbReference>
<feature type="signal peptide" evidence="1">
    <location>
        <begin position="1"/>
        <end position="31"/>
    </location>
</feature>
<feature type="domain" description="BIG2" evidence="2">
    <location>
        <begin position="135"/>
        <end position="212"/>
    </location>
</feature>
<comment type="caution">
    <text evidence="3">The sequence shown here is derived from an EMBL/GenBank/DDBJ whole genome shotgun (WGS) entry which is preliminary data.</text>
</comment>
<dbReference type="Proteomes" id="UP000290545">
    <property type="component" value="Unassembled WGS sequence"/>
</dbReference>